<feature type="transmembrane region" description="Helical" evidence="6">
    <location>
        <begin position="318"/>
        <end position="336"/>
    </location>
</feature>
<dbReference type="InterPro" id="IPR020846">
    <property type="entry name" value="MFS_dom"/>
</dbReference>
<feature type="transmembrane region" description="Helical" evidence="6">
    <location>
        <begin position="83"/>
        <end position="105"/>
    </location>
</feature>
<dbReference type="PANTHER" id="PTHR43791">
    <property type="entry name" value="PERMEASE-RELATED"/>
    <property type="match status" value="1"/>
</dbReference>
<feature type="transmembrane region" description="Helical" evidence="6">
    <location>
        <begin position="50"/>
        <end position="71"/>
    </location>
</feature>
<evidence type="ECO:0000256" key="2">
    <source>
        <dbReference type="ARBA" id="ARBA00022448"/>
    </source>
</evidence>
<keyword evidence="9" id="KW-1185">Reference proteome</keyword>
<evidence type="ECO:0000259" key="7">
    <source>
        <dbReference type="PROSITE" id="PS50850"/>
    </source>
</evidence>
<name>A0ABP8JIA1_9ACTN</name>
<dbReference type="Proteomes" id="UP001500635">
    <property type="component" value="Unassembled WGS sequence"/>
</dbReference>
<evidence type="ECO:0000313" key="9">
    <source>
        <dbReference type="Proteomes" id="UP001500635"/>
    </source>
</evidence>
<feature type="transmembrane region" description="Helical" evidence="6">
    <location>
        <begin position="146"/>
        <end position="169"/>
    </location>
</feature>
<feature type="domain" description="Major facilitator superfamily (MFS) profile" evidence="7">
    <location>
        <begin position="21"/>
        <end position="432"/>
    </location>
</feature>
<gene>
    <name evidence="8" type="ORF">GCM10023147_19980</name>
</gene>
<evidence type="ECO:0000256" key="1">
    <source>
        <dbReference type="ARBA" id="ARBA00004651"/>
    </source>
</evidence>
<dbReference type="PROSITE" id="PS50850">
    <property type="entry name" value="MFS"/>
    <property type="match status" value="1"/>
</dbReference>
<accession>A0ABP8JIA1</accession>
<feature type="transmembrane region" description="Helical" evidence="6">
    <location>
        <begin position="369"/>
        <end position="396"/>
    </location>
</feature>
<feature type="transmembrane region" description="Helical" evidence="6">
    <location>
        <begin position="181"/>
        <end position="204"/>
    </location>
</feature>
<sequence>MPISPPSALQSTVRRKVLVRLMPFLLLCYFVNYLDRSNISIAGPSGMNDALGLTSTMFGIASGIFFIGYILLEVPSNLALHRFGARIWIARILITWGMVAAATAFVQNAPMLYAMRFLLGVAEAGFTPGILLYLTYWFAQRDRAQAFTFFLVGIPLSSMIGSPLASWLVQSGHGLLFGLDGWRFMILVTGVPAIVLGLACLFLLPDRPAGARWLTTEECEFLEADVAGEDPVQAHTGVRSVLGDAKVWILGIGYFGLIYGLYAIGFFLPTIIKGFQARFEVKYSILQIGLLTAIPYGCAVVFTLFWAWHSRRRDEVPLHVAASAAIGAIGILLAIWANSPYLVLVGVAIAAMGLCSGIPLFFGMSTKFLVGTAAAAGLALVNTVGNIGGFAGPYLFGWIKGLTGNIDASLYLIAGFCLVSMIVAISVSRWRSIERIDTPDTVR</sequence>
<comment type="subcellular location">
    <subcellularLocation>
        <location evidence="1">Cell membrane</location>
        <topology evidence="1">Multi-pass membrane protein</topology>
    </subcellularLocation>
</comment>
<dbReference type="InterPro" id="IPR036259">
    <property type="entry name" value="MFS_trans_sf"/>
</dbReference>
<feature type="transmembrane region" description="Helical" evidence="6">
    <location>
        <begin position="117"/>
        <end position="139"/>
    </location>
</feature>
<evidence type="ECO:0000256" key="4">
    <source>
        <dbReference type="ARBA" id="ARBA00022989"/>
    </source>
</evidence>
<keyword evidence="5 6" id="KW-0472">Membrane</keyword>
<keyword evidence="3 6" id="KW-0812">Transmembrane</keyword>
<proteinExistence type="predicted"/>
<feature type="transmembrane region" description="Helical" evidence="6">
    <location>
        <begin position="408"/>
        <end position="427"/>
    </location>
</feature>
<dbReference type="SUPFAM" id="SSF103473">
    <property type="entry name" value="MFS general substrate transporter"/>
    <property type="match status" value="1"/>
</dbReference>
<dbReference type="InterPro" id="IPR011701">
    <property type="entry name" value="MFS"/>
</dbReference>
<feature type="transmembrane region" description="Helical" evidence="6">
    <location>
        <begin position="284"/>
        <end position="306"/>
    </location>
</feature>
<keyword evidence="4 6" id="KW-1133">Transmembrane helix</keyword>
<evidence type="ECO:0000313" key="8">
    <source>
        <dbReference type="EMBL" id="GAA4391251.1"/>
    </source>
</evidence>
<reference evidence="9" key="1">
    <citation type="journal article" date="2019" name="Int. J. Syst. Evol. Microbiol.">
        <title>The Global Catalogue of Microorganisms (GCM) 10K type strain sequencing project: providing services to taxonomists for standard genome sequencing and annotation.</title>
        <authorList>
            <consortium name="The Broad Institute Genomics Platform"/>
            <consortium name="The Broad Institute Genome Sequencing Center for Infectious Disease"/>
            <person name="Wu L."/>
            <person name="Ma J."/>
        </authorList>
    </citation>
    <scope>NUCLEOTIDE SEQUENCE [LARGE SCALE GENOMIC DNA]</scope>
    <source>
        <strain evidence="9">JCM 17688</strain>
    </source>
</reference>
<dbReference type="Pfam" id="PF07690">
    <property type="entry name" value="MFS_1"/>
    <property type="match status" value="1"/>
</dbReference>
<organism evidence="8 9">
    <name type="scientific">Tsukamurella soli</name>
    <dbReference type="NCBI Taxonomy" id="644556"/>
    <lineage>
        <taxon>Bacteria</taxon>
        <taxon>Bacillati</taxon>
        <taxon>Actinomycetota</taxon>
        <taxon>Actinomycetes</taxon>
        <taxon>Mycobacteriales</taxon>
        <taxon>Tsukamurellaceae</taxon>
        <taxon>Tsukamurella</taxon>
    </lineage>
</organism>
<evidence type="ECO:0000256" key="3">
    <source>
        <dbReference type="ARBA" id="ARBA00022692"/>
    </source>
</evidence>
<feature type="transmembrane region" description="Helical" evidence="6">
    <location>
        <begin position="17"/>
        <end position="34"/>
    </location>
</feature>
<dbReference type="PANTHER" id="PTHR43791:SF36">
    <property type="entry name" value="TRANSPORTER, PUTATIVE (AFU_ORTHOLOGUE AFUA_6G08340)-RELATED"/>
    <property type="match status" value="1"/>
</dbReference>
<feature type="transmembrane region" description="Helical" evidence="6">
    <location>
        <begin position="342"/>
        <end position="362"/>
    </location>
</feature>
<dbReference type="CDD" id="cd17319">
    <property type="entry name" value="MFS_ExuT_GudP_like"/>
    <property type="match status" value="1"/>
</dbReference>
<comment type="caution">
    <text evidence="8">The sequence shown here is derived from an EMBL/GenBank/DDBJ whole genome shotgun (WGS) entry which is preliminary data.</text>
</comment>
<dbReference type="EMBL" id="BAABFR010000025">
    <property type="protein sequence ID" value="GAA4391251.1"/>
    <property type="molecule type" value="Genomic_DNA"/>
</dbReference>
<feature type="transmembrane region" description="Helical" evidence="6">
    <location>
        <begin position="247"/>
        <end position="272"/>
    </location>
</feature>
<evidence type="ECO:0000256" key="5">
    <source>
        <dbReference type="ARBA" id="ARBA00023136"/>
    </source>
</evidence>
<protein>
    <submittedName>
        <fullName evidence="8">MFS transporter</fullName>
    </submittedName>
</protein>
<keyword evidence="2" id="KW-0813">Transport</keyword>
<dbReference type="Gene3D" id="1.20.1250.20">
    <property type="entry name" value="MFS general substrate transporter like domains"/>
    <property type="match status" value="2"/>
</dbReference>
<evidence type="ECO:0000256" key="6">
    <source>
        <dbReference type="SAM" id="Phobius"/>
    </source>
</evidence>